<gene>
    <name evidence="1" type="ORF">YEW_DK14440</name>
</gene>
<name>F4MVL0_YEREN</name>
<proteinExistence type="predicted"/>
<accession>F4MVL0</accession>
<evidence type="ECO:0000313" key="1">
    <source>
        <dbReference type="EMBL" id="CBX69868.1"/>
    </source>
</evidence>
<dbReference type="EMBL" id="FR718509">
    <property type="protein sequence ID" value="CBX69868.1"/>
    <property type="molecule type" value="Genomic_DNA"/>
</dbReference>
<reference evidence="1" key="1">
    <citation type="journal article" date="2011" name="BMC Genomics">
        <title>Shotgun sequencing of Yersinia enterocolitica strain W22703 (biotype 2, serotype O:9): genomic evidence for oscillation between invertebrates and mammals.</title>
        <authorList>
            <person name="Fuchs T.M."/>
            <person name="Brandt K."/>
            <person name="Starke M."/>
            <person name="Rattei T."/>
        </authorList>
    </citation>
    <scope>NUCLEOTIDE SEQUENCE</scope>
</reference>
<organism evidence="1">
    <name type="scientific">Yersinia enterocolitica W22703</name>
    <dbReference type="NCBI Taxonomy" id="913028"/>
    <lineage>
        <taxon>Bacteria</taxon>
        <taxon>Pseudomonadati</taxon>
        <taxon>Pseudomonadota</taxon>
        <taxon>Gammaproteobacteria</taxon>
        <taxon>Enterobacterales</taxon>
        <taxon>Yersiniaceae</taxon>
        <taxon>Yersinia</taxon>
    </lineage>
</organism>
<dbReference type="AlphaFoldDB" id="F4MVL0"/>
<sequence>MSELQANLAFRQGLTYNSNNVYPSYFKLYVRWLLSFTPVTYSSKLLEIMSLIRGSPYGPAQALFKMVYNQFVTQLPPSYNSNYFGYESI</sequence>
<protein>
    <submittedName>
        <fullName evidence="1">Uncharacterized protein</fullName>
    </submittedName>
</protein>